<dbReference type="Proteomes" id="UP001157069">
    <property type="component" value="Unassembled WGS sequence"/>
</dbReference>
<proteinExistence type="predicted"/>
<protein>
    <submittedName>
        <fullName evidence="2">Uncharacterized protein</fullName>
    </submittedName>
</protein>
<evidence type="ECO:0000313" key="3">
    <source>
        <dbReference type="Proteomes" id="UP001157069"/>
    </source>
</evidence>
<evidence type="ECO:0000313" key="2">
    <source>
        <dbReference type="EMBL" id="GMA89702.1"/>
    </source>
</evidence>
<sequence length="95" mass="10392">MTTEDAGLTDRERLAQGMEVRRAVLSDAHVDVAAASATEFTAPWQDFITRVAWGRSGRDRDWTAARARSRCSARSSRTGTTRSSRCTCARRGATG</sequence>
<reference evidence="3" key="1">
    <citation type="journal article" date="2019" name="Int. J. Syst. Evol. Microbiol.">
        <title>The Global Catalogue of Microorganisms (GCM) 10K type strain sequencing project: providing services to taxonomists for standard genome sequencing and annotation.</title>
        <authorList>
            <consortium name="The Broad Institute Genomics Platform"/>
            <consortium name="The Broad Institute Genome Sequencing Center for Infectious Disease"/>
            <person name="Wu L."/>
            <person name="Ma J."/>
        </authorList>
    </citation>
    <scope>NUCLEOTIDE SEQUENCE [LARGE SCALE GENOMIC DNA]</scope>
    <source>
        <strain evidence="3">NBRC 108755</strain>
    </source>
</reference>
<dbReference type="EMBL" id="BSVA01000001">
    <property type="protein sequence ID" value="GMA89702.1"/>
    <property type="molecule type" value="Genomic_DNA"/>
</dbReference>
<accession>A0ABQ6JS99</accession>
<comment type="caution">
    <text evidence="2">The sequence shown here is derived from an EMBL/GenBank/DDBJ whole genome shotgun (WGS) entry which is preliminary data.</text>
</comment>
<keyword evidence="3" id="KW-1185">Reference proteome</keyword>
<feature type="region of interest" description="Disordered" evidence="1">
    <location>
        <begin position="64"/>
        <end position="95"/>
    </location>
</feature>
<gene>
    <name evidence="2" type="ORF">GCM10025869_02310</name>
</gene>
<name>A0ABQ6JS99_9MICO</name>
<organism evidence="2 3">
    <name type="scientific">Homoserinibacter gongjuensis</name>
    <dbReference type="NCBI Taxonomy" id="1162968"/>
    <lineage>
        <taxon>Bacteria</taxon>
        <taxon>Bacillati</taxon>
        <taxon>Actinomycetota</taxon>
        <taxon>Actinomycetes</taxon>
        <taxon>Micrococcales</taxon>
        <taxon>Microbacteriaceae</taxon>
        <taxon>Homoserinibacter</taxon>
    </lineage>
</organism>
<evidence type="ECO:0000256" key="1">
    <source>
        <dbReference type="SAM" id="MobiDB-lite"/>
    </source>
</evidence>